<dbReference type="AlphaFoldDB" id="A0AAQ1G6S2"/>
<name>A0AAQ1G6S2_9GAMM</name>
<comment type="caution">
    <text evidence="3">The sequence shown here is derived from an EMBL/GenBank/DDBJ whole genome shotgun (WGS) entry which is preliminary data.</text>
</comment>
<feature type="transmembrane region" description="Helical" evidence="2">
    <location>
        <begin position="71"/>
        <end position="97"/>
    </location>
</feature>
<organism evidence="3 4">
    <name type="scientific">Halopseudomonas aestusnigri</name>
    <dbReference type="NCBI Taxonomy" id="857252"/>
    <lineage>
        <taxon>Bacteria</taxon>
        <taxon>Pseudomonadati</taxon>
        <taxon>Pseudomonadota</taxon>
        <taxon>Gammaproteobacteria</taxon>
        <taxon>Pseudomonadales</taxon>
        <taxon>Pseudomonadaceae</taxon>
        <taxon>Halopseudomonas</taxon>
    </lineage>
</organism>
<keyword evidence="2" id="KW-0472">Membrane</keyword>
<keyword evidence="4" id="KW-1185">Reference proteome</keyword>
<keyword evidence="2" id="KW-1133">Transmembrane helix</keyword>
<protein>
    <recommendedName>
        <fullName evidence="5">Holin-X, holin superfamily III</fullName>
    </recommendedName>
</protein>
<dbReference type="RefSeq" id="WP_088274585.1">
    <property type="nucleotide sequence ID" value="NZ_FNVE01000004.1"/>
</dbReference>
<evidence type="ECO:0000313" key="4">
    <source>
        <dbReference type="Proteomes" id="UP000243518"/>
    </source>
</evidence>
<feature type="region of interest" description="Disordered" evidence="1">
    <location>
        <begin position="1"/>
        <end position="23"/>
    </location>
</feature>
<feature type="transmembrane region" description="Helical" evidence="2">
    <location>
        <begin position="103"/>
        <end position="122"/>
    </location>
</feature>
<keyword evidence="2" id="KW-0812">Transmembrane</keyword>
<evidence type="ECO:0000313" key="3">
    <source>
        <dbReference type="EMBL" id="SEG22796.1"/>
    </source>
</evidence>
<reference evidence="3 4" key="1">
    <citation type="submission" date="2016-10" db="EMBL/GenBank/DDBJ databases">
        <authorList>
            <person name="Varghese N."/>
            <person name="Submissions S."/>
        </authorList>
    </citation>
    <scope>NUCLEOTIDE SEQUENCE [LARGE SCALE GENOMIC DNA]</scope>
    <source>
        <strain evidence="3 4">CECT 8317</strain>
    </source>
</reference>
<gene>
    <name evidence="3" type="ORF">SAMN05216586_104171</name>
</gene>
<evidence type="ECO:0000256" key="2">
    <source>
        <dbReference type="SAM" id="Phobius"/>
    </source>
</evidence>
<accession>A0AAQ1G6S2</accession>
<evidence type="ECO:0000256" key="1">
    <source>
        <dbReference type="SAM" id="MobiDB-lite"/>
    </source>
</evidence>
<evidence type="ECO:0008006" key="5">
    <source>
        <dbReference type="Google" id="ProtNLM"/>
    </source>
</evidence>
<dbReference type="EMBL" id="FNVE01000004">
    <property type="protein sequence ID" value="SEG22796.1"/>
    <property type="molecule type" value="Genomic_DNA"/>
</dbReference>
<sequence>MSDERESPQESDEQQADTRSAAQDADTLKAVSELVDHTAAWLRQLSAAGGELATLLRLEWQLTLGDARRMLLLSLLLVPLMLFTWLLFSLLLGWLIWQSSGQVAVALLCVLALHVLGIALLLRQLKRYRDSIGFRRTQAHLKRLMQGDAREASTADSRD</sequence>
<dbReference type="Proteomes" id="UP000243518">
    <property type="component" value="Unassembled WGS sequence"/>
</dbReference>
<proteinExistence type="predicted"/>